<dbReference type="PANTHER" id="PTHR43777">
    <property type="entry name" value="MOLYBDENUM COFACTOR CYTIDYLYLTRANSFERASE"/>
    <property type="match status" value="1"/>
</dbReference>
<dbReference type="PANTHER" id="PTHR43777:SF1">
    <property type="entry name" value="MOLYBDENUM COFACTOR CYTIDYLYLTRANSFERASE"/>
    <property type="match status" value="1"/>
</dbReference>
<dbReference type="GO" id="GO:0016779">
    <property type="term" value="F:nucleotidyltransferase activity"/>
    <property type="evidence" value="ECO:0007669"/>
    <property type="project" value="UniProtKB-ARBA"/>
</dbReference>
<accession>A0A0U1NSH2</accession>
<keyword evidence="3" id="KW-1185">Reference proteome</keyword>
<dbReference type="Gene3D" id="3.90.550.10">
    <property type="entry name" value="Spore Coat Polysaccharide Biosynthesis Protein SpsA, Chain A"/>
    <property type="match status" value="1"/>
</dbReference>
<dbReference type="Pfam" id="PF12804">
    <property type="entry name" value="NTP_transf_3"/>
    <property type="match status" value="1"/>
</dbReference>
<gene>
    <name evidence="2" type="primary">pucB_1</name>
    <name evidence="2" type="ORF">BN000_00905</name>
</gene>
<dbReference type="CDD" id="cd04182">
    <property type="entry name" value="GT_2_like_f"/>
    <property type="match status" value="1"/>
</dbReference>
<dbReference type="InterPro" id="IPR029044">
    <property type="entry name" value="Nucleotide-diphossugar_trans"/>
</dbReference>
<evidence type="ECO:0000259" key="1">
    <source>
        <dbReference type="Pfam" id="PF12804"/>
    </source>
</evidence>
<reference evidence="3" key="1">
    <citation type="submission" date="2015-05" db="EMBL/GenBank/DDBJ databases">
        <authorList>
            <person name="Urmite Genomes"/>
        </authorList>
    </citation>
    <scope>NUCLEOTIDE SEQUENCE [LARGE SCALE GENOMIC DNA]</scope>
    <source>
        <strain evidence="3">LF1</strain>
    </source>
</reference>
<dbReference type="EMBL" id="CVRB01000001">
    <property type="protein sequence ID" value="CRK81011.1"/>
    <property type="molecule type" value="Genomic_DNA"/>
</dbReference>
<evidence type="ECO:0000313" key="3">
    <source>
        <dbReference type="Proteomes" id="UP000199087"/>
    </source>
</evidence>
<dbReference type="STRING" id="1499688.BN000_00905"/>
<name>A0A0U1NSH2_9BACI</name>
<dbReference type="SUPFAM" id="SSF53448">
    <property type="entry name" value="Nucleotide-diphospho-sugar transferases"/>
    <property type="match status" value="1"/>
</dbReference>
<proteinExistence type="predicted"/>
<dbReference type="InterPro" id="IPR025877">
    <property type="entry name" value="MobA-like_NTP_Trfase"/>
</dbReference>
<protein>
    <submittedName>
        <fullName evidence="2">Xanthine dehydrogenase accessory protein pucB</fullName>
    </submittedName>
</protein>
<sequence>MVYHGIVGIYLAAGKSSRMGTDKLHLPVGEDYLGSIAFRAALDSRLDITIAVTRQGDLLPWLAPFSKRNGWRQLECREAEEGQSASLKAGVRLAEALGAQGVVVLLADQPFVTMEMINQLIKESVHSQNIPYFSFTQKGISKPPVLFTRSMFPALLELEGDQGARSLIRKGVGKKIVLEEDIYFLDVDTEEDYRTISKILGMG</sequence>
<evidence type="ECO:0000313" key="2">
    <source>
        <dbReference type="EMBL" id="CRK81011.1"/>
    </source>
</evidence>
<organism evidence="2 3">
    <name type="scientific">Neobacillus massiliamazoniensis</name>
    <dbReference type="NCBI Taxonomy" id="1499688"/>
    <lineage>
        <taxon>Bacteria</taxon>
        <taxon>Bacillati</taxon>
        <taxon>Bacillota</taxon>
        <taxon>Bacilli</taxon>
        <taxon>Bacillales</taxon>
        <taxon>Bacillaceae</taxon>
        <taxon>Neobacillus</taxon>
    </lineage>
</organism>
<dbReference type="Proteomes" id="UP000199087">
    <property type="component" value="Unassembled WGS sequence"/>
</dbReference>
<dbReference type="OrthoDB" id="285216at2"/>
<feature type="domain" description="MobA-like NTP transferase" evidence="1">
    <location>
        <begin position="8"/>
        <end position="170"/>
    </location>
</feature>
<dbReference type="AlphaFoldDB" id="A0A0U1NSH2"/>
<dbReference type="RefSeq" id="WP_090631412.1">
    <property type="nucleotide sequence ID" value="NZ_CVRB01000001.1"/>
</dbReference>